<gene>
    <name evidence="1" type="ORF">C8D86_12411</name>
</gene>
<name>A0A370G8F1_9COXI</name>
<dbReference type="RefSeq" id="WP_114835126.1">
    <property type="nucleotide sequence ID" value="NZ_LR699114.1"/>
</dbReference>
<dbReference type="Proteomes" id="UP000254720">
    <property type="component" value="Unassembled WGS sequence"/>
</dbReference>
<reference evidence="1 2" key="1">
    <citation type="submission" date="2018-07" db="EMBL/GenBank/DDBJ databases">
        <title>Genomic Encyclopedia of Type Strains, Phase IV (KMG-IV): sequencing the most valuable type-strain genomes for metagenomic binning, comparative biology and taxonomic classification.</title>
        <authorList>
            <person name="Goeker M."/>
        </authorList>
    </citation>
    <scope>NUCLEOTIDE SEQUENCE [LARGE SCALE GENOMIC DNA]</scope>
    <source>
        <strain evidence="1 2">DSM 16500</strain>
    </source>
</reference>
<proteinExistence type="predicted"/>
<comment type="caution">
    <text evidence="1">The sequence shown here is derived from an EMBL/GenBank/DDBJ whole genome shotgun (WGS) entry which is preliminary data.</text>
</comment>
<evidence type="ECO:0000313" key="1">
    <source>
        <dbReference type="EMBL" id="RDI40061.1"/>
    </source>
</evidence>
<organism evidence="1 2">
    <name type="scientific">Aquicella lusitana</name>
    <dbReference type="NCBI Taxonomy" id="254246"/>
    <lineage>
        <taxon>Bacteria</taxon>
        <taxon>Pseudomonadati</taxon>
        <taxon>Pseudomonadota</taxon>
        <taxon>Gammaproteobacteria</taxon>
        <taxon>Legionellales</taxon>
        <taxon>Coxiellaceae</taxon>
        <taxon>Aquicella</taxon>
    </lineage>
</organism>
<accession>A0A370G8F1</accession>
<evidence type="ECO:0000313" key="2">
    <source>
        <dbReference type="Proteomes" id="UP000254720"/>
    </source>
</evidence>
<sequence length="139" mass="15385">MNQLMKWTFLFGIVMIMVDSGHAWNIGAKGRAIGPVIHTTYFLTPNNGAFPVRATAYVGTFLNGTCQYSAIYNIGSDLLQTGNFVDIDAFQLKSVVGGGYSCMTIYYSYRQQVIETFQLVWDGINYINSNPATAEVTIL</sequence>
<dbReference type="OrthoDB" id="9914847at2"/>
<protein>
    <submittedName>
        <fullName evidence="1">Uncharacterized protein</fullName>
    </submittedName>
</protein>
<dbReference type="AlphaFoldDB" id="A0A370G8F1"/>
<dbReference type="EMBL" id="QQAX01000024">
    <property type="protein sequence ID" value="RDI40061.1"/>
    <property type="molecule type" value="Genomic_DNA"/>
</dbReference>
<keyword evidence="2" id="KW-1185">Reference proteome</keyword>